<dbReference type="PANTHER" id="PTHR22550">
    <property type="entry name" value="SPORE GERMINATION PROTEIN"/>
    <property type="match status" value="1"/>
</dbReference>
<dbReference type="SMART" id="SM00327">
    <property type="entry name" value="VWA"/>
    <property type="match status" value="1"/>
</dbReference>
<comment type="caution">
    <text evidence="7">The sequence shown here is derived from an EMBL/GenBank/DDBJ whole genome shotgun (WGS) entry which is preliminary data.</text>
</comment>
<dbReference type="Proteomes" id="UP000484164">
    <property type="component" value="Unassembled WGS sequence"/>
</dbReference>
<feature type="transmembrane region" description="Helical" evidence="5">
    <location>
        <begin position="12"/>
        <end position="36"/>
    </location>
</feature>
<dbReference type="PROSITE" id="PS50234">
    <property type="entry name" value="VWFA"/>
    <property type="match status" value="1"/>
</dbReference>
<feature type="transmembrane region" description="Helical" evidence="5">
    <location>
        <begin position="57"/>
        <end position="75"/>
    </location>
</feature>
<evidence type="ECO:0000259" key="6">
    <source>
        <dbReference type="PROSITE" id="PS50234"/>
    </source>
</evidence>
<reference evidence="7 8" key="1">
    <citation type="submission" date="2019-10" db="EMBL/GenBank/DDBJ databases">
        <title>Genome sequence of Phaeocystidibacter marisrubri JCM30614 (type strain).</title>
        <authorList>
            <person name="Bowman J.P."/>
        </authorList>
    </citation>
    <scope>NUCLEOTIDE SEQUENCE [LARGE SCALE GENOMIC DNA]</scope>
    <source>
        <strain evidence="7 8">JCM 30614</strain>
    </source>
</reference>
<keyword evidence="1" id="KW-1003">Cell membrane</keyword>
<dbReference type="OrthoDB" id="6206554at2"/>
<proteinExistence type="predicted"/>
<keyword evidence="8" id="KW-1185">Reference proteome</keyword>
<evidence type="ECO:0000256" key="1">
    <source>
        <dbReference type="ARBA" id="ARBA00022475"/>
    </source>
</evidence>
<evidence type="ECO:0000256" key="4">
    <source>
        <dbReference type="ARBA" id="ARBA00023136"/>
    </source>
</evidence>
<protein>
    <submittedName>
        <fullName evidence="7">VWA domain-containing protein</fullName>
    </submittedName>
</protein>
<dbReference type="Pfam" id="PF13519">
    <property type="entry name" value="VWA_2"/>
    <property type="match status" value="1"/>
</dbReference>
<keyword evidence="3 5" id="KW-1133">Transmembrane helix</keyword>
<dbReference type="Gene3D" id="3.40.50.410">
    <property type="entry name" value="von Willebrand factor, type A domain"/>
    <property type="match status" value="1"/>
</dbReference>
<sequence>MMMIWAHPEWLHALWAIPLLGGVWLWHELWVIRALNKLGEPQLRSNLMQNRSIWRRLARNGAAILALTCGIIALANPQKSLGEVEVETSGIDIIFAMDMSRSMLAKDVKPSRLDVAKQIVKNTIEKSAGDRFGIIAFSSSAYPQLPITTDVAAAEMTLTDMDPDYLPSSGSDVSSAIVLGTKKFDPELPQDKALIILSDGEDHQGEWETAVANAVDSGVFVFTIGLGTEEGGPIPTKTYGEYHRDNSGEVVISKRNSGVLRSIADAGNGRYFDGNRLRVADEILSSLDELQKAQMGVKKQSQMEDQFQFPLGLGLLLLLARTLLGERSSDTLKKWLKNA</sequence>
<keyword evidence="2 5" id="KW-0812">Transmembrane</keyword>
<evidence type="ECO:0000256" key="2">
    <source>
        <dbReference type="ARBA" id="ARBA00022692"/>
    </source>
</evidence>
<dbReference type="SUPFAM" id="SSF53300">
    <property type="entry name" value="vWA-like"/>
    <property type="match status" value="1"/>
</dbReference>
<dbReference type="InterPro" id="IPR036465">
    <property type="entry name" value="vWFA_dom_sf"/>
</dbReference>
<name>A0A6L3ZH51_9FLAO</name>
<evidence type="ECO:0000313" key="8">
    <source>
        <dbReference type="Proteomes" id="UP000484164"/>
    </source>
</evidence>
<dbReference type="EMBL" id="WBVQ01000002">
    <property type="protein sequence ID" value="KAB2816279.1"/>
    <property type="molecule type" value="Genomic_DNA"/>
</dbReference>
<dbReference type="InterPro" id="IPR002035">
    <property type="entry name" value="VWF_A"/>
</dbReference>
<accession>A0A6L3ZH51</accession>
<dbReference type="InterPro" id="IPR050768">
    <property type="entry name" value="UPF0353/GerABKA_families"/>
</dbReference>
<dbReference type="RefSeq" id="WP_151693706.1">
    <property type="nucleotide sequence ID" value="NZ_BMGX01000001.1"/>
</dbReference>
<evidence type="ECO:0000256" key="5">
    <source>
        <dbReference type="SAM" id="Phobius"/>
    </source>
</evidence>
<keyword evidence="4 5" id="KW-0472">Membrane</keyword>
<gene>
    <name evidence="7" type="ORF">F8C82_11375</name>
</gene>
<evidence type="ECO:0000313" key="7">
    <source>
        <dbReference type="EMBL" id="KAB2816279.1"/>
    </source>
</evidence>
<dbReference type="PANTHER" id="PTHR22550:SF5">
    <property type="entry name" value="LEUCINE ZIPPER PROTEIN 4"/>
    <property type="match status" value="1"/>
</dbReference>
<evidence type="ECO:0000256" key="3">
    <source>
        <dbReference type="ARBA" id="ARBA00022989"/>
    </source>
</evidence>
<dbReference type="AlphaFoldDB" id="A0A6L3ZH51"/>
<organism evidence="7 8">
    <name type="scientific">Phaeocystidibacter marisrubri</name>
    <dbReference type="NCBI Taxonomy" id="1577780"/>
    <lineage>
        <taxon>Bacteria</taxon>
        <taxon>Pseudomonadati</taxon>
        <taxon>Bacteroidota</taxon>
        <taxon>Flavobacteriia</taxon>
        <taxon>Flavobacteriales</taxon>
        <taxon>Phaeocystidibacteraceae</taxon>
        <taxon>Phaeocystidibacter</taxon>
    </lineage>
</organism>
<feature type="domain" description="VWFA" evidence="6">
    <location>
        <begin position="92"/>
        <end position="287"/>
    </location>
</feature>